<evidence type="ECO:0000256" key="7">
    <source>
        <dbReference type="ARBA" id="ARBA00022843"/>
    </source>
</evidence>
<keyword evidence="3" id="KW-0597">Phosphoprotein</keyword>
<feature type="region of interest" description="Disordered" evidence="14">
    <location>
        <begin position="364"/>
        <end position="392"/>
    </location>
</feature>
<keyword evidence="1" id="KW-1017">Isopeptide bond</keyword>
<organism evidence="16 17">
    <name type="scientific">Aspergillus leporis</name>
    <dbReference type="NCBI Taxonomy" id="41062"/>
    <lineage>
        <taxon>Eukaryota</taxon>
        <taxon>Fungi</taxon>
        <taxon>Dikarya</taxon>
        <taxon>Ascomycota</taxon>
        <taxon>Pezizomycotina</taxon>
        <taxon>Eurotiomycetes</taxon>
        <taxon>Eurotiomycetidae</taxon>
        <taxon>Eurotiales</taxon>
        <taxon>Aspergillaceae</taxon>
        <taxon>Aspergillus</taxon>
        <taxon>Aspergillus subgen. Circumdati</taxon>
    </lineage>
</organism>
<feature type="region of interest" description="Disordered" evidence="14">
    <location>
        <begin position="215"/>
        <end position="294"/>
    </location>
</feature>
<dbReference type="Pfam" id="PF25790">
    <property type="entry name" value="BCD1"/>
    <property type="match status" value="1"/>
</dbReference>
<comment type="function">
    <text evidence="8">Required for box C/D snoRNAs accumulation involved in snoRNA processing, snoRNA transport to the nucleolus and ribosome biogenesis.</text>
</comment>
<dbReference type="InterPro" id="IPR007529">
    <property type="entry name" value="Znf_HIT"/>
</dbReference>
<keyword evidence="17" id="KW-1185">Reference proteome</keyword>
<dbReference type="InterPro" id="IPR057721">
    <property type="entry name" value="BCD1_alpha/beta"/>
</dbReference>
<evidence type="ECO:0000256" key="11">
    <source>
        <dbReference type="ARBA" id="ARBA00068630"/>
    </source>
</evidence>
<proteinExistence type="inferred from homology"/>
<evidence type="ECO:0000256" key="14">
    <source>
        <dbReference type="SAM" id="MobiDB-lite"/>
    </source>
</evidence>
<sequence length="416" mass="45997">MSTGGEALLSDLCTICHIQPPKYRCPRCQTRTCSLPCSRRHKLWSQCSGVRDPAAYLRKNELATESAFDRDFNFITGIERTIERAERDAENRGISVQGGSGRGVDLAVVGLEGEDGDGDGNGNGSEGPRKKRRVYGGGGFVKGEVGFLRGAEEAGVTVLRAPRGMSRNKENGTRWLAKNKCLNWTVEWIAADGEKRNRFCLESLTVAEAYDRSFPLPKGEREQKREEARKKRETDTPEQQLEVELNSCGGPLPVQPTPSTSEATPVPPNSEREGQLDNTTEAQSGQPSTDEITSHRNVFFYLHRPRTRTRQPVLVPLSPTSTLTSSFRDRAVLEFPTIYVLPDSPETFSEDENAKFLLEKDYLQAQPQTEPESGDTSETDGEQLAPSAVDIPNLDEKKVLEVLQKDLFEPVAGIGP</sequence>
<evidence type="ECO:0000256" key="8">
    <source>
        <dbReference type="ARBA" id="ARBA00049598"/>
    </source>
</evidence>
<dbReference type="GO" id="GO:0008270">
    <property type="term" value="F:zinc ion binding"/>
    <property type="evidence" value="ECO:0007669"/>
    <property type="project" value="UniProtKB-UniRule"/>
</dbReference>
<keyword evidence="4" id="KW-0479">Metal-binding</keyword>
<feature type="compositionally biased region" description="Basic and acidic residues" evidence="14">
    <location>
        <begin position="218"/>
        <end position="235"/>
    </location>
</feature>
<dbReference type="InterPro" id="IPR051639">
    <property type="entry name" value="BCD1"/>
</dbReference>
<evidence type="ECO:0000256" key="13">
    <source>
        <dbReference type="PROSITE-ProRule" id="PRU00453"/>
    </source>
</evidence>
<dbReference type="SUPFAM" id="SSF144232">
    <property type="entry name" value="HIT/MYND zinc finger-like"/>
    <property type="match status" value="1"/>
</dbReference>
<reference evidence="16 17" key="1">
    <citation type="submission" date="2019-04" db="EMBL/GenBank/DDBJ databases">
        <title>Friends and foes A comparative genomics study of 23 Aspergillus species from section Flavi.</title>
        <authorList>
            <consortium name="DOE Joint Genome Institute"/>
            <person name="Kjaerbolling I."/>
            <person name="Vesth T."/>
            <person name="Frisvad J.C."/>
            <person name="Nybo J.L."/>
            <person name="Theobald S."/>
            <person name="Kildgaard S."/>
            <person name="Isbrandt T."/>
            <person name="Kuo A."/>
            <person name="Sato A."/>
            <person name="Lyhne E.K."/>
            <person name="Kogle M.E."/>
            <person name="Wiebenga A."/>
            <person name="Kun R.S."/>
            <person name="Lubbers R.J."/>
            <person name="Makela M.R."/>
            <person name="Barry K."/>
            <person name="Chovatia M."/>
            <person name="Clum A."/>
            <person name="Daum C."/>
            <person name="Haridas S."/>
            <person name="He G."/>
            <person name="LaButti K."/>
            <person name="Lipzen A."/>
            <person name="Mondo S."/>
            <person name="Riley R."/>
            <person name="Salamov A."/>
            <person name="Simmons B.A."/>
            <person name="Magnuson J.K."/>
            <person name="Henrissat B."/>
            <person name="Mortensen U.H."/>
            <person name="Larsen T.O."/>
            <person name="Devries R.P."/>
            <person name="Grigoriev I.V."/>
            <person name="Machida M."/>
            <person name="Baker S.E."/>
            <person name="Andersen M.R."/>
        </authorList>
    </citation>
    <scope>NUCLEOTIDE SEQUENCE [LARGE SCALE GENOMIC DNA]</scope>
    <source>
        <strain evidence="16 17">CBS 151.66</strain>
    </source>
</reference>
<evidence type="ECO:0000256" key="1">
    <source>
        <dbReference type="ARBA" id="ARBA00022499"/>
    </source>
</evidence>
<evidence type="ECO:0000313" key="17">
    <source>
        <dbReference type="Proteomes" id="UP000326565"/>
    </source>
</evidence>
<keyword evidence="5 13" id="KW-0863">Zinc-finger</keyword>
<keyword evidence="7" id="KW-0832">Ubl conjugation</keyword>
<dbReference type="GO" id="GO:0000463">
    <property type="term" value="P:maturation of LSU-rRNA from tricistronic rRNA transcript (SSU-rRNA, 5.8S rRNA, LSU-rRNA)"/>
    <property type="evidence" value="ECO:0007669"/>
    <property type="project" value="TreeGrafter"/>
</dbReference>
<evidence type="ECO:0000256" key="2">
    <source>
        <dbReference type="ARBA" id="ARBA00022517"/>
    </source>
</evidence>
<dbReference type="GO" id="GO:0048254">
    <property type="term" value="P:snoRNA localization"/>
    <property type="evidence" value="ECO:0007669"/>
    <property type="project" value="TreeGrafter"/>
</dbReference>
<feature type="domain" description="HIT-type" evidence="15">
    <location>
        <begin position="13"/>
        <end position="47"/>
    </location>
</feature>
<dbReference type="PANTHER" id="PTHR13483">
    <property type="entry name" value="BOX C_D SNORNA PROTEIN 1-RELATED"/>
    <property type="match status" value="1"/>
</dbReference>
<keyword evidence="6" id="KW-0862">Zinc</keyword>
<feature type="region of interest" description="Disordered" evidence="14">
    <location>
        <begin position="110"/>
        <end position="134"/>
    </location>
</feature>
<dbReference type="OrthoDB" id="272357at2759"/>
<dbReference type="FunFam" id="3.30.60.190:FF:000001">
    <property type="entry name" value="box C/D snoRNA protein 1"/>
    <property type="match status" value="1"/>
</dbReference>
<feature type="compositionally biased region" description="Acidic residues" evidence="14">
    <location>
        <begin position="372"/>
        <end position="381"/>
    </location>
</feature>
<evidence type="ECO:0000313" key="16">
    <source>
        <dbReference type="EMBL" id="KAB8077945.1"/>
    </source>
</evidence>
<dbReference type="PANTHER" id="PTHR13483:SF11">
    <property type="entry name" value="ZINC FINGER HIT DOMAIN-CONTAINING PROTEIN 3"/>
    <property type="match status" value="1"/>
</dbReference>
<dbReference type="GO" id="GO:0070761">
    <property type="term" value="C:pre-snoRNP complex"/>
    <property type="evidence" value="ECO:0007669"/>
    <property type="project" value="TreeGrafter"/>
</dbReference>
<evidence type="ECO:0000259" key="15">
    <source>
        <dbReference type="PROSITE" id="PS51083"/>
    </source>
</evidence>
<dbReference type="AlphaFoldDB" id="A0A5N5XCR1"/>
<comment type="similarity">
    <text evidence="9">Belongs to the BCD1 family.</text>
</comment>
<evidence type="ECO:0000256" key="9">
    <source>
        <dbReference type="ARBA" id="ARBA00049654"/>
    </source>
</evidence>
<accession>A0A5N5XCR1</accession>
<gene>
    <name evidence="16" type="ORF">BDV29DRAFT_188326</name>
</gene>
<dbReference type="GO" id="GO:0000492">
    <property type="term" value="P:box C/D snoRNP assembly"/>
    <property type="evidence" value="ECO:0007669"/>
    <property type="project" value="TreeGrafter"/>
</dbReference>
<name>A0A5N5XCR1_9EURO</name>
<protein>
    <recommendedName>
        <fullName evidence="11">Box C/D snoRNA protein 1</fullName>
    </recommendedName>
    <alternativeName>
        <fullName evidence="12">Zinc finger HIT domain-containing protein 6</fullName>
    </alternativeName>
</protein>
<evidence type="ECO:0000256" key="3">
    <source>
        <dbReference type="ARBA" id="ARBA00022553"/>
    </source>
</evidence>
<dbReference type="CDD" id="cd23023">
    <property type="entry name" value="zf-HIT_BCD1"/>
    <property type="match status" value="1"/>
</dbReference>
<dbReference type="PROSITE" id="PS51083">
    <property type="entry name" value="ZF_HIT"/>
    <property type="match status" value="1"/>
</dbReference>
<evidence type="ECO:0000256" key="12">
    <source>
        <dbReference type="ARBA" id="ARBA00077531"/>
    </source>
</evidence>
<dbReference type="Gene3D" id="3.30.60.190">
    <property type="match status" value="1"/>
</dbReference>
<dbReference type="Pfam" id="PF04438">
    <property type="entry name" value="zf-HIT"/>
    <property type="match status" value="1"/>
</dbReference>
<dbReference type="EMBL" id="ML732163">
    <property type="protein sequence ID" value="KAB8077945.1"/>
    <property type="molecule type" value="Genomic_DNA"/>
</dbReference>
<dbReference type="Proteomes" id="UP000326565">
    <property type="component" value="Unassembled WGS sequence"/>
</dbReference>
<feature type="compositionally biased region" description="Polar residues" evidence="14">
    <location>
        <begin position="276"/>
        <end position="291"/>
    </location>
</feature>
<keyword evidence="2" id="KW-0690">Ribosome biogenesis</keyword>
<evidence type="ECO:0000256" key="5">
    <source>
        <dbReference type="ARBA" id="ARBA00022771"/>
    </source>
</evidence>
<evidence type="ECO:0000256" key="6">
    <source>
        <dbReference type="ARBA" id="ARBA00022833"/>
    </source>
</evidence>
<dbReference type="GO" id="GO:0005634">
    <property type="term" value="C:nucleus"/>
    <property type="evidence" value="ECO:0007669"/>
    <property type="project" value="TreeGrafter"/>
</dbReference>
<comment type="subunit">
    <text evidence="10">Interacts with FBL, SNU13, NOP58, NUFIP1, RUVBL1, RUVBL2 and TAF9. Interacts (via HIT-type zinc finger) with the RUVBL1/RUVBL2 complex in the presence of ADP.</text>
</comment>
<evidence type="ECO:0000256" key="10">
    <source>
        <dbReference type="ARBA" id="ARBA00061949"/>
    </source>
</evidence>
<evidence type="ECO:0000256" key="4">
    <source>
        <dbReference type="ARBA" id="ARBA00022723"/>
    </source>
</evidence>